<comment type="caution">
    <text evidence="4">The sequence shown here is derived from an EMBL/GenBank/DDBJ whole genome shotgun (WGS) entry which is preliminary data.</text>
</comment>
<feature type="domain" description="Yippee" evidence="3">
    <location>
        <begin position="2"/>
        <end position="89"/>
    </location>
</feature>
<feature type="coiled-coil region" evidence="1">
    <location>
        <begin position="102"/>
        <end position="129"/>
    </location>
</feature>
<reference evidence="4 5" key="1">
    <citation type="journal article" date="2021" name="bioRxiv">
        <title>Chromosome-scale and haplotype-resolved genome assembly of a tetraploid potato cultivar.</title>
        <authorList>
            <person name="Sun H."/>
            <person name="Jiao W.-B."/>
            <person name="Krause K."/>
            <person name="Campoy J.A."/>
            <person name="Goel M."/>
            <person name="Folz-Donahue K."/>
            <person name="Kukat C."/>
            <person name="Huettel B."/>
            <person name="Schneeberger K."/>
        </authorList>
    </citation>
    <scope>NUCLEOTIDE SEQUENCE [LARGE SCALE GENOMIC DNA]</scope>
    <source>
        <strain evidence="4">SolTubOtavaFocal</strain>
        <tissue evidence="4">Leaves</tissue>
    </source>
</reference>
<evidence type="ECO:0000256" key="2">
    <source>
        <dbReference type="SAM" id="MobiDB-lite"/>
    </source>
</evidence>
<sequence>MNSIHCRVCRTRVAFIEDLFVTVWPGGIFTRLVNVENVNYHESEIGKITADTHCVQCGIMLGWKFITPHSMLFREGTFLLRLDWLSFWNEQVPNEQDLRMLLSKKEIELIKKELELIKMKKELIKVREERIKRQLIKMETTDQDGDSNEQVPNEQDLGTLLINMEIELTNSELELVDTRAELIKMKEELIKMETTDQDGDTTDQDGDVTDQEGDATDQEGDTIDQEGDTIDQEGDVTDQDLGVNEQKNTDQDLGTNEQDGGAV</sequence>
<evidence type="ECO:0000259" key="3">
    <source>
        <dbReference type="PROSITE" id="PS51792"/>
    </source>
</evidence>
<keyword evidence="1" id="KW-0175">Coiled coil</keyword>
<organism evidence="4 5">
    <name type="scientific">Solanum tuberosum</name>
    <name type="common">Potato</name>
    <dbReference type="NCBI Taxonomy" id="4113"/>
    <lineage>
        <taxon>Eukaryota</taxon>
        <taxon>Viridiplantae</taxon>
        <taxon>Streptophyta</taxon>
        <taxon>Embryophyta</taxon>
        <taxon>Tracheophyta</taxon>
        <taxon>Spermatophyta</taxon>
        <taxon>Magnoliopsida</taxon>
        <taxon>eudicotyledons</taxon>
        <taxon>Gunneridae</taxon>
        <taxon>Pentapetalae</taxon>
        <taxon>asterids</taxon>
        <taxon>lamiids</taxon>
        <taxon>Solanales</taxon>
        <taxon>Solanaceae</taxon>
        <taxon>Solanoideae</taxon>
        <taxon>Solaneae</taxon>
        <taxon>Solanum</taxon>
    </lineage>
</organism>
<evidence type="ECO:0000313" key="5">
    <source>
        <dbReference type="Proteomes" id="UP000826656"/>
    </source>
</evidence>
<name>A0ABQ7UK88_SOLTU</name>
<proteinExistence type="predicted"/>
<protein>
    <recommendedName>
        <fullName evidence="3">Yippee domain-containing protein</fullName>
    </recommendedName>
</protein>
<dbReference type="InterPro" id="IPR034751">
    <property type="entry name" value="Yippee"/>
</dbReference>
<keyword evidence="5" id="KW-1185">Reference proteome</keyword>
<dbReference type="Proteomes" id="UP000826656">
    <property type="component" value="Unassembled WGS sequence"/>
</dbReference>
<evidence type="ECO:0000256" key="1">
    <source>
        <dbReference type="SAM" id="Coils"/>
    </source>
</evidence>
<accession>A0ABQ7UK88</accession>
<dbReference type="EMBL" id="JAIVGD010000019">
    <property type="protein sequence ID" value="KAH0750032.1"/>
    <property type="molecule type" value="Genomic_DNA"/>
</dbReference>
<feature type="region of interest" description="Disordered" evidence="2">
    <location>
        <begin position="193"/>
        <end position="263"/>
    </location>
</feature>
<dbReference type="PROSITE" id="PS51792">
    <property type="entry name" value="YIPPEE"/>
    <property type="match status" value="1"/>
</dbReference>
<gene>
    <name evidence="4" type="ORF">KY290_029264</name>
</gene>
<feature type="compositionally biased region" description="Polar residues" evidence="2">
    <location>
        <begin position="251"/>
        <end position="263"/>
    </location>
</feature>
<evidence type="ECO:0000313" key="4">
    <source>
        <dbReference type="EMBL" id="KAH0750032.1"/>
    </source>
</evidence>
<feature type="compositionally biased region" description="Acidic residues" evidence="2">
    <location>
        <begin position="195"/>
        <end position="238"/>
    </location>
</feature>